<dbReference type="KEGG" id="bbh:BN112_3032"/>
<comment type="similarity">
    <text evidence="2">Belongs to the TacA antitoxin family.</text>
</comment>
<proteinExistence type="inferred from homology"/>
<name>A0A0C6P8I1_BORBO</name>
<dbReference type="RefSeq" id="WP_015064648.1">
    <property type="nucleotide sequence ID" value="NC_019382.1"/>
</dbReference>
<dbReference type="SUPFAM" id="SSF47598">
    <property type="entry name" value="Ribbon-helix-helix"/>
    <property type="match status" value="1"/>
</dbReference>
<dbReference type="EMBL" id="HE965806">
    <property type="protein sequence ID" value="CCJ54949.1"/>
    <property type="molecule type" value="Genomic_DNA"/>
</dbReference>
<dbReference type="InterPro" id="IPR014795">
    <property type="entry name" value="TacA_1-like"/>
</dbReference>
<dbReference type="InterPro" id="IPR010985">
    <property type="entry name" value="Ribbon_hlx_hlx"/>
</dbReference>
<evidence type="ECO:0000313" key="3">
    <source>
        <dbReference type="EMBL" id="CCJ54949.1"/>
    </source>
</evidence>
<dbReference type="PANTHER" id="PTHR35401:SF2">
    <property type="entry name" value="ABC-TYPE TRANSPORT SYSTEM"/>
    <property type="match status" value="1"/>
</dbReference>
<dbReference type="AlphaFoldDB" id="A0A0C6P8I1"/>
<evidence type="ECO:0000256" key="1">
    <source>
        <dbReference type="ARBA" id="ARBA00022649"/>
    </source>
</evidence>
<organism evidence="3 4">
    <name type="scientific">Bordetella bronchiseptica 253</name>
    <dbReference type="NCBI Taxonomy" id="568707"/>
    <lineage>
        <taxon>Bacteria</taxon>
        <taxon>Pseudomonadati</taxon>
        <taxon>Pseudomonadota</taxon>
        <taxon>Betaproteobacteria</taxon>
        <taxon>Burkholderiales</taxon>
        <taxon>Alcaligenaceae</taxon>
        <taxon>Bordetella</taxon>
    </lineage>
</organism>
<reference evidence="3 4" key="1">
    <citation type="journal article" date="2012" name="BMC Genomics">
        <title>Comparative genomics of the classical Bordetella subspecies: the evolution and exchange of virulence-associated diversity amongst closely related pathogens.</title>
        <authorList>
            <person name="Park J."/>
            <person name="Zhang Y."/>
            <person name="Buboltz A.M."/>
            <person name="Zhang X."/>
            <person name="Schuster S.C."/>
            <person name="Ahuja U."/>
            <person name="Liu M."/>
            <person name="Miller J.F."/>
            <person name="Sebaihia M."/>
            <person name="Bentley S.D."/>
            <person name="Parkhill J."/>
            <person name="Harvill E.T."/>
        </authorList>
    </citation>
    <scope>NUCLEOTIDE SEQUENCE [LARGE SCALE GENOMIC DNA]</scope>
    <source>
        <strain evidence="3 4">253</strain>
    </source>
</reference>
<gene>
    <name evidence="3" type="ORF">BN112_3032</name>
</gene>
<keyword evidence="1" id="KW-1277">Toxin-antitoxin system</keyword>
<evidence type="ECO:0000256" key="2">
    <source>
        <dbReference type="ARBA" id="ARBA00049988"/>
    </source>
</evidence>
<evidence type="ECO:0008006" key="5">
    <source>
        <dbReference type="Google" id="ProtNLM"/>
    </source>
</evidence>
<dbReference type="PANTHER" id="PTHR35401">
    <property type="entry name" value="COPG FAMILY HELIX-TURN-HELIX PROTEIN-RELATED-RELATED"/>
    <property type="match status" value="1"/>
</dbReference>
<dbReference type="GO" id="GO:0006355">
    <property type="term" value="P:regulation of DNA-templated transcription"/>
    <property type="evidence" value="ECO:0007669"/>
    <property type="project" value="InterPro"/>
</dbReference>
<dbReference type="OrthoDB" id="7569726at2"/>
<evidence type="ECO:0000313" key="4">
    <source>
        <dbReference type="Proteomes" id="UP000007564"/>
    </source>
</evidence>
<dbReference type="HOGENOM" id="CLU_152494_2_0_4"/>
<dbReference type="Gene3D" id="1.20.5.780">
    <property type="entry name" value="Single helix bin"/>
    <property type="match status" value="1"/>
</dbReference>
<sequence>MSGTAEVKDERLQVRLNAEAKTMLQRAASYRHKTVSQFVLTTALAEAEKVIRENEAVSLSAADWKVFYDALSAPPAPNAALRKAFAKYQKAAG</sequence>
<accession>A0A0C6P8I1</accession>
<dbReference type="Proteomes" id="UP000007564">
    <property type="component" value="Chromosome"/>
</dbReference>
<protein>
    <recommendedName>
        <fullName evidence="5">DUF1778 domain-containing protein</fullName>
    </recommendedName>
</protein>
<dbReference type="Pfam" id="PF08681">
    <property type="entry name" value="TacA1"/>
    <property type="match status" value="1"/>
</dbReference>